<dbReference type="EMBL" id="MCGE01000010">
    <property type="protein sequence ID" value="ORZ16963.1"/>
    <property type="molecule type" value="Genomic_DNA"/>
</dbReference>
<dbReference type="Pfam" id="PF16495">
    <property type="entry name" value="SWIRM-assoc_1"/>
    <property type="match status" value="1"/>
</dbReference>
<comment type="caution">
    <text evidence="9">The sequence shown here is derived from an EMBL/GenBank/DDBJ whole genome shotgun (WGS) entry which is preliminary data.</text>
</comment>
<feature type="domain" description="Myb-like" evidence="6">
    <location>
        <begin position="313"/>
        <end position="363"/>
    </location>
</feature>
<feature type="domain" description="SANT" evidence="8">
    <location>
        <begin position="316"/>
        <end position="367"/>
    </location>
</feature>
<dbReference type="InterPro" id="IPR036388">
    <property type="entry name" value="WH-like_DNA-bd_sf"/>
</dbReference>
<dbReference type="OrthoDB" id="118550at2759"/>
<protein>
    <submittedName>
        <fullName evidence="9">SWIRM domain-domain-containing protein</fullName>
    </submittedName>
</protein>
<feature type="compositionally biased region" description="Polar residues" evidence="5">
    <location>
        <begin position="463"/>
        <end position="472"/>
    </location>
</feature>
<dbReference type="InterPro" id="IPR017884">
    <property type="entry name" value="SANT_dom"/>
</dbReference>
<evidence type="ECO:0000256" key="5">
    <source>
        <dbReference type="SAM" id="MobiDB-lite"/>
    </source>
</evidence>
<dbReference type="PROSITE" id="PS51293">
    <property type="entry name" value="SANT"/>
    <property type="match status" value="1"/>
</dbReference>
<dbReference type="GO" id="GO:0003677">
    <property type="term" value="F:DNA binding"/>
    <property type="evidence" value="ECO:0007669"/>
    <property type="project" value="UniProtKB-KW"/>
</dbReference>
<organism evidence="9 10">
    <name type="scientific">Absidia repens</name>
    <dbReference type="NCBI Taxonomy" id="90262"/>
    <lineage>
        <taxon>Eukaryota</taxon>
        <taxon>Fungi</taxon>
        <taxon>Fungi incertae sedis</taxon>
        <taxon>Mucoromycota</taxon>
        <taxon>Mucoromycotina</taxon>
        <taxon>Mucoromycetes</taxon>
        <taxon>Mucorales</taxon>
        <taxon>Cunninghamellaceae</taxon>
        <taxon>Absidia</taxon>
    </lineage>
</organism>
<dbReference type="STRING" id="90262.A0A1X2II49"/>
<evidence type="ECO:0000259" key="8">
    <source>
        <dbReference type="PROSITE" id="PS51293"/>
    </source>
</evidence>
<evidence type="ECO:0000256" key="3">
    <source>
        <dbReference type="ARBA" id="ARBA00023163"/>
    </source>
</evidence>
<feature type="compositionally biased region" description="Acidic residues" evidence="5">
    <location>
        <begin position="433"/>
        <end position="460"/>
    </location>
</feature>
<feature type="domain" description="SWIRM" evidence="7">
    <location>
        <begin position="97"/>
        <end position="190"/>
    </location>
</feature>
<dbReference type="SUPFAM" id="SSF46689">
    <property type="entry name" value="Homeodomain-like"/>
    <property type="match status" value="2"/>
</dbReference>
<feature type="region of interest" description="Disordered" evidence="5">
    <location>
        <begin position="1"/>
        <end position="20"/>
    </location>
</feature>
<evidence type="ECO:0000313" key="10">
    <source>
        <dbReference type="Proteomes" id="UP000193560"/>
    </source>
</evidence>
<feature type="region of interest" description="Disordered" evidence="5">
    <location>
        <begin position="428"/>
        <end position="475"/>
    </location>
</feature>
<dbReference type="InterPro" id="IPR001005">
    <property type="entry name" value="SANT/Myb"/>
</dbReference>
<dbReference type="PANTHER" id="PTHR12802">
    <property type="entry name" value="SWI/SNF COMPLEX-RELATED"/>
    <property type="match status" value="1"/>
</dbReference>
<dbReference type="Pfam" id="PF00249">
    <property type="entry name" value="Myb_DNA-binding"/>
    <property type="match status" value="1"/>
</dbReference>
<dbReference type="SMART" id="SM00717">
    <property type="entry name" value="SANT"/>
    <property type="match status" value="1"/>
</dbReference>
<keyword evidence="4" id="KW-0539">Nucleus</keyword>
<dbReference type="FunFam" id="1.10.10.60:FF:000014">
    <property type="entry name" value="SWI/SNF complex subunit SMARCC2 isoform C"/>
    <property type="match status" value="1"/>
</dbReference>
<dbReference type="InterPro" id="IPR009057">
    <property type="entry name" value="Homeodomain-like_sf"/>
</dbReference>
<name>A0A1X2II49_9FUNG</name>
<dbReference type="Gene3D" id="1.10.10.10">
    <property type="entry name" value="Winged helix-like DNA-binding domain superfamily/Winged helix DNA-binding domain"/>
    <property type="match status" value="1"/>
</dbReference>
<evidence type="ECO:0000313" key="9">
    <source>
        <dbReference type="EMBL" id="ORZ16963.1"/>
    </source>
</evidence>
<keyword evidence="3" id="KW-0804">Transcription</keyword>
<dbReference type="GO" id="GO:0016514">
    <property type="term" value="C:SWI/SNF complex"/>
    <property type="evidence" value="ECO:0007669"/>
    <property type="project" value="TreeGrafter"/>
</dbReference>
<sequence>MNDDGDNNSTSHPIKRPVLDSFAQPQVRIRDVEVERPLLGSRQRKNEFEPYMNGDISNISQYVDQHVQVPETSITHGKEQTDTNKLFSLCYTDPQDYASPYLPDWFDMDKANDIEKLALPEFFDDHLDAYIKYRNFMVQQYQSNPAYYVTVSSCKTAFPDADMVSLVRLHSFLELYDVINAKTDPRRRIYEPVIDSEPDAYADLNHTRSLKSLEKLDIQYLRKLMYDPVKSRKTCAIWNVANEDSSTSGGSKIQRCKGCHSDCSVIRYQCIKRLDVCLCVDCFVNGNFSSVFSSSDFLRMEEDNNNGNNGGNNEQDMDEEWTDEETLLLLEGVDRYDDDWLMVSEHVGTHTKEECITQFLQMPITDEFLTSKLSNKELDQLPFGNTPNPVMTMITYLSAHINPGVAAAAAKAAMKELLQANASLETIDKSDQKEDEGDDAAMEVDIDTDGVDDDNNDSEQMDAPTTTNSPSSPIIPKKTMLAATSAAIKAAASQARKLSSYEDQEIQHWIRLAVKTVTDKLAMKIQQYEEFDRILEADNQEMKNQSNILQTTLENLCQQHFDVPLNTTIDTQGTDTAASTETATPSLLD</sequence>
<dbReference type="PANTHER" id="PTHR12802:SF41">
    <property type="entry name" value="BRAHMA ASSOCIATED PROTEIN 155 KDA"/>
    <property type="match status" value="1"/>
</dbReference>
<keyword evidence="2" id="KW-0238">DNA-binding</keyword>
<dbReference type="InterPro" id="IPR007526">
    <property type="entry name" value="SWIRM"/>
</dbReference>
<accession>A0A1X2II49</accession>
<proteinExistence type="predicted"/>
<dbReference type="Pfam" id="PF04433">
    <property type="entry name" value="SWIRM"/>
    <property type="match status" value="1"/>
</dbReference>
<keyword evidence="10" id="KW-1185">Reference proteome</keyword>
<evidence type="ECO:0000256" key="4">
    <source>
        <dbReference type="ARBA" id="ARBA00023242"/>
    </source>
</evidence>
<dbReference type="InterPro" id="IPR032451">
    <property type="entry name" value="SMARCC_C"/>
</dbReference>
<keyword evidence="1" id="KW-0805">Transcription regulation</keyword>
<dbReference type="Gene3D" id="1.10.10.60">
    <property type="entry name" value="Homeodomain-like"/>
    <property type="match status" value="1"/>
</dbReference>
<reference evidence="9 10" key="1">
    <citation type="submission" date="2016-07" db="EMBL/GenBank/DDBJ databases">
        <title>Pervasive Adenine N6-methylation of Active Genes in Fungi.</title>
        <authorList>
            <consortium name="DOE Joint Genome Institute"/>
            <person name="Mondo S.J."/>
            <person name="Dannebaum R.O."/>
            <person name="Kuo R.C."/>
            <person name="Labutti K."/>
            <person name="Haridas S."/>
            <person name="Kuo A."/>
            <person name="Salamov A."/>
            <person name="Ahrendt S.R."/>
            <person name="Lipzen A."/>
            <person name="Sullivan W."/>
            <person name="Andreopoulos W.B."/>
            <person name="Clum A."/>
            <person name="Lindquist E."/>
            <person name="Daum C."/>
            <person name="Ramamoorthy G.K."/>
            <person name="Gryganskyi A."/>
            <person name="Culley D."/>
            <person name="Magnuson J.K."/>
            <person name="James T.Y."/>
            <person name="O'Malley M.A."/>
            <person name="Stajich J.E."/>
            <person name="Spatafora J.W."/>
            <person name="Visel A."/>
            <person name="Grigoriev I.V."/>
        </authorList>
    </citation>
    <scope>NUCLEOTIDE SEQUENCE [LARGE SCALE GENOMIC DNA]</scope>
    <source>
        <strain evidence="9 10">NRRL 1336</strain>
    </source>
</reference>
<evidence type="ECO:0000256" key="1">
    <source>
        <dbReference type="ARBA" id="ARBA00023015"/>
    </source>
</evidence>
<dbReference type="Proteomes" id="UP000193560">
    <property type="component" value="Unassembled WGS sequence"/>
</dbReference>
<gene>
    <name evidence="9" type="ORF">BCR42DRAFT_326095</name>
</gene>
<evidence type="ECO:0000259" key="6">
    <source>
        <dbReference type="PROSITE" id="PS50090"/>
    </source>
</evidence>
<dbReference type="PROSITE" id="PS50090">
    <property type="entry name" value="MYB_LIKE"/>
    <property type="match status" value="1"/>
</dbReference>
<dbReference type="GO" id="GO:0010468">
    <property type="term" value="P:regulation of gene expression"/>
    <property type="evidence" value="ECO:0007669"/>
    <property type="project" value="UniProtKB-ARBA"/>
</dbReference>
<dbReference type="PROSITE" id="PS50934">
    <property type="entry name" value="SWIRM"/>
    <property type="match status" value="1"/>
</dbReference>
<evidence type="ECO:0000259" key="7">
    <source>
        <dbReference type="PROSITE" id="PS50934"/>
    </source>
</evidence>
<evidence type="ECO:0000256" key="2">
    <source>
        <dbReference type="ARBA" id="ARBA00023125"/>
    </source>
</evidence>
<dbReference type="AlphaFoldDB" id="A0A1X2II49"/>
<dbReference type="CDD" id="cd00167">
    <property type="entry name" value="SANT"/>
    <property type="match status" value="1"/>
</dbReference>